<name>A0A558EQ69_9RHOO</name>
<proteinExistence type="predicted"/>
<sequence length="122" mass="12501">MAAKGIVLFGHGARDPEWAGPMKRVAARIAARSPDTPVGVAFMEFLTPTLNEAVDALAAAGVEHITVVPVFLAQGGHLKRDVPLLVAEAAARHPALTVTQVLAAGESDGVVEALADYALGVA</sequence>
<dbReference type="EMBL" id="VMNI01000004">
    <property type="protein sequence ID" value="TVO78829.1"/>
    <property type="molecule type" value="Genomic_DNA"/>
</dbReference>
<reference evidence="5 6" key="1">
    <citation type="submission" date="2019-07" db="EMBL/GenBank/DDBJ databases">
        <title>The pathways for chlorine oxyanion respiration interact through the shared metabolite chlorate.</title>
        <authorList>
            <person name="Barnum T.P."/>
            <person name="Cheng Y."/>
            <person name="Hill K.A."/>
            <person name="Lucas L.N."/>
            <person name="Carlson H.K."/>
            <person name="Coates J.D."/>
        </authorList>
    </citation>
    <scope>NUCLEOTIDE SEQUENCE [LARGE SCALE GENOMIC DNA]</scope>
    <source>
        <strain evidence="4 5">SFB-1</strain>
        <strain evidence="3 6">SFB-3</strain>
    </source>
</reference>
<evidence type="ECO:0000313" key="4">
    <source>
        <dbReference type="EMBL" id="TVO78829.1"/>
    </source>
</evidence>
<dbReference type="Gene3D" id="3.40.50.1400">
    <property type="match status" value="1"/>
</dbReference>
<dbReference type="CDD" id="cd03416">
    <property type="entry name" value="CbiX_SirB_N"/>
    <property type="match status" value="1"/>
</dbReference>
<accession>A0A558EQ69</accession>
<organism evidence="3 6">
    <name type="scientific">Denitromonas halophila</name>
    <dbReference type="NCBI Taxonomy" id="1629404"/>
    <lineage>
        <taxon>Bacteria</taxon>
        <taxon>Pseudomonadati</taxon>
        <taxon>Pseudomonadota</taxon>
        <taxon>Betaproteobacteria</taxon>
        <taxon>Rhodocyclales</taxon>
        <taxon>Zoogloeaceae</taxon>
        <taxon>Denitromonas</taxon>
    </lineage>
</organism>
<dbReference type="EMBL" id="VMNK01000018">
    <property type="protein sequence ID" value="TVO51988.1"/>
    <property type="molecule type" value="Genomic_DNA"/>
</dbReference>
<keyword evidence="2" id="KW-0456">Lyase</keyword>
<dbReference type="PANTHER" id="PTHR33542">
    <property type="entry name" value="SIROHYDROCHLORIN FERROCHELATASE, CHLOROPLASTIC"/>
    <property type="match status" value="1"/>
</dbReference>
<keyword evidence="1" id="KW-0479">Metal-binding</keyword>
<dbReference type="OrthoDB" id="9797895at2"/>
<protein>
    <submittedName>
        <fullName evidence="3">Cobalamin biosynthesis protein CbiX</fullName>
    </submittedName>
</protein>
<dbReference type="Pfam" id="PF01903">
    <property type="entry name" value="CbiX"/>
    <property type="match status" value="1"/>
</dbReference>
<evidence type="ECO:0000313" key="6">
    <source>
        <dbReference type="Proteomes" id="UP000319502"/>
    </source>
</evidence>
<dbReference type="Proteomes" id="UP000319502">
    <property type="component" value="Unassembled WGS sequence"/>
</dbReference>
<dbReference type="GO" id="GO:0016829">
    <property type="term" value="F:lyase activity"/>
    <property type="evidence" value="ECO:0007669"/>
    <property type="project" value="UniProtKB-KW"/>
</dbReference>
<evidence type="ECO:0000256" key="2">
    <source>
        <dbReference type="ARBA" id="ARBA00023239"/>
    </source>
</evidence>
<dbReference type="InterPro" id="IPR050963">
    <property type="entry name" value="Sirohydro_Cobaltochel/CbiX"/>
</dbReference>
<dbReference type="SUPFAM" id="SSF53800">
    <property type="entry name" value="Chelatase"/>
    <property type="match status" value="1"/>
</dbReference>
<dbReference type="PANTHER" id="PTHR33542:SF5">
    <property type="entry name" value="FERROCHELATASE CHE1"/>
    <property type="match status" value="1"/>
</dbReference>
<dbReference type="AlphaFoldDB" id="A0A558EQ69"/>
<dbReference type="Proteomes" id="UP000318349">
    <property type="component" value="Unassembled WGS sequence"/>
</dbReference>
<dbReference type="GO" id="GO:0046872">
    <property type="term" value="F:metal ion binding"/>
    <property type="evidence" value="ECO:0007669"/>
    <property type="project" value="UniProtKB-KW"/>
</dbReference>
<keyword evidence="6" id="KW-1185">Reference proteome</keyword>
<dbReference type="RefSeq" id="WP_144179161.1">
    <property type="nucleotide sequence ID" value="NZ_VMNK01000018.1"/>
</dbReference>
<dbReference type="InterPro" id="IPR002762">
    <property type="entry name" value="CbiX-like"/>
</dbReference>
<evidence type="ECO:0000256" key="1">
    <source>
        <dbReference type="ARBA" id="ARBA00022723"/>
    </source>
</evidence>
<evidence type="ECO:0000313" key="3">
    <source>
        <dbReference type="EMBL" id="TVO51988.1"/>
    </source>
</evidence>
<evidence type="ECO:0000313" key="5">
    <source>
        <dbReference type="Proteomes" id="UP000318349"/>
    </source>
</evidence>
<comment type="caution">
    <text evidence="3">The sequence shown here is derived from an EMBL/GenBank/DDBJ whole genome shotgun (WGS) entry which is preliminary data.</text>
</comment>
<gene>
    <name evidence="4" type="ORF">FHP89_04000</name>
    <name evidence="3" type="ORF">FHP91_19020</name>
</gene>